<dbReference type="GO" id="GO:0048046">
    <property type="term" value="C:apoplast"/>
    <property type="evidence" value="ECO:0007669"/>
    <property type="project" value="InterPro"/>
</dbReference>
<dbReference type="Pfam" id="PF03330">
    <property type="entry name" value="DPBB_1"/>
    <property type="match status" value="1"/>
</dbReference>
<dbReference type="Proteomes" id="UP001497516">
    <property type="component" value="Chromosome 4"/>
</dbReference>
<evidence type="ECO:0000313" key="3">
    <source>
        <dbReference type="EMBL" id="CAL1385247.1"/>
    </source>
</evidence>
<dbReference type="InterPro" id="IPR044206">
    <property type="entry name" value="EGC1/2"/>
</dbReference>
<dbReference type="PANTHER" id="PTHR47295">
    <property type="entry name" value="EG45-LIKE DOMAIN CONTAINING PROTEIN 1-RELATED"/>
    <property type="match status" value="1"/>
</dbReference>
<protein>
    <recommendedName>
        <fullName evidence="2">Expansin-like EG45 domain-containing protein</fullName>
    </recommendedName>
</protein>
<dbReference type="InterPro" id="IPR036908">
    <property type="entry name" value="RlpA-like_sf"/>
</dbReference>
<dbReference type="AlphaFoldDB" id="A0AAV2EHS5"/>
<evidence type="ECO:0000259" key="2">
    <source>
        <dbReference type="PROSITE" id="PS50842"/>
    </source>
</evidence>
<dbReference type="GO" id="GO:0009627">
    <property type="term" value="P:systemic acquired resistance"/>
    <property type="evidence" value="ECO:0007669"/>
    <property type="project" value="InterPro"/>
</dbReference>
<evidence type="ECO:0000256" key="1">
    <source>
        <dbReference type="SAM" id="SignalP"/>
    </source>
</evidence>
<keyword evidence="4" id="KW-1185">Reference proteome</keyword>
<evidence type="ECO:0000313" key="4">
    <source>
        <dbReference type="Proteomes" id="UP001497516"/>
    </source>
</evidence>
<keyword evidence="1" id="KW-0732">Signal</keyword>
<accession>A0AAV2EHS5</accession>
<dbReference type="EMBL" id="OZ034817">
    <property type="protein sequence ID" value="CAL1385247.1"/>
    <property type="molecule type" value="Genomic_DNA"/>
</dbReference>
<gene>
    <name evidence="3" type="ORF">LTRI10_LOCUS26400</name>
</gene>
<dbReference type="InterPro" id="IPR007112">
    <property type="entry name" value="Expansin/allergen_DPBB_dom"/>
</dbReference>
<dbReference type="SUPFAM" id="SSF50685">
    <property type="entry name" value="Barwin-like endoglucanases"/>
    <property type="match status" value="1"/>
</dbReference>
<dbReference type="PANTHER" id="PTHR47295:SF14">
    <property type="entry name" value="OS06G0688300 PROTEIN"/>
    <property type="match status" value="1"/>
</dbReference>
<dbReference type="InterPro" id="IPR009009">
    <property type="entry name" value="RlpA-like_DPBB"/>
</dbReference>
<dbReference type="SMART" id="SM00837">
    <property type="entry name" value="DPBB_1"/>
    <property type="match status" value="1"/>
</dbReference>
<feature type="chain" id="PRO_5043920607" description="Expansin-like EG45 domain-containing protein" evidence="1">
    <location>
        <begin position="27"/>
        <end position="137"/>
    </location>
</feature>
<reference evidence="3 4" key="1">
    <citation type="submission" date="2024-04" db="EMBL/GenBank/DDBJ databases">
        <authorList>
            <person name="Fracassetti M."/>
        </authorList>
    </citation>
    <scope>NUCLEOTIDE SEQUENCE [LARGE SCALE GENOMIC DNA]</scope>
</reference>
<feature type="domain" description="Expansin-like EG45" evidence="2">
    <location>
        <begin position="28"/>
        <end position="137"/>
    </location>
</feature>
<organism evidence="3 4">
    <name type="scientific">Linum trigynum</name>
    <dbReference type="NCBI Taxonomy" id="586398"/>
    <lineage>
        <taxon>Eukaryota</taxon>
        <taxon>Viridiplantae</taxon>
        <taxon>Streptophyta</taxon>
        <taxon>Embryophyta</taxon>
        <taxon>Tracheophyta</taxon>
        <taxon>Spermatophyta</taxon>
        <taxon>Magnoliopsida</taxon>
        <taxon>eudicotyledons</taxon>
        <taxon>Gunneridae</taxon>
        <taxon>Pentapetalae</taxon>
        <taxon>rosids</taxon>
        <taxon>fabids</taxon>
        <taxon>Malpighiales</taxon>
        <taxon>Linaceae</taxon>
        <taxon>Linum</taxon>
    </lineage>
</organism>
<sequence length="137" mass="14415">MARNQNSLLLLSLLLLLVSSVRLALSETGTASFTNARYSEQSCTEKAPTTPMFTGVSDKLYGNGDICGTKYSVTCVGGVAADQPSPCRTSTPVVVTVTDSCSPGSDEKPCPTFVLSAKAFALIANPRAGEARITYER</sequence>
<feature type="signal peptide" evidence="1">
    <location>
        <begin position="1"/>
        <end position="26"/>
    </location>
</feature>
<name>A0AAV2EHS5_9ROSI</name>
<proteinExistence type="predicted"/>
<dbReference type="Gene3D" id="2.40.40.10">
    <property type="entry name" value="RlpA-like domain"/>
    <property type="match status" value="1"/>
</dbReference>
<dbReference type="PROSITE" id="PS50842">
    <property type="entry name" value="EXPANSIN_EG45"/>
    <property type="match status" value="1"/>
</dbReference>